<evidence type="ECO:0000256" key="3">
    <source>
        <dbReference type="ARBA" id="ARBA00024226"/>
    </source>
</evidence>
<organism evidence="8 9">
    <name type="scientific">Sutterella seckii</name>
    <dbReference type="NCBI Taxonomy" id="1944635"/>
    <lineage>
        <taxon>Bacteria</taxon>
        <taxon>Pseudomonadati</taxon>
        <taxon>Pseudomonadota</taxon>
        <taxon>Betaproteobacteria</taxon>
        <taxon>Burkholderiales</taxon>
        <taxon>Sutterellaceae</taxon>
        <taxon>Sutterella</taxon>
    </lineage>
</organism>
<comment type="similarity">
    <text evidence="1 6">Belongs to the aldehyde dehydrogenase family.</text>
</comment>
<reference evidence="8 9" key="1">
    <citation type="submission" date="2019-10" db="EMBL/GenBank/DDBJ databases">
        <title>Genome diversity of Sutterella seckii.</title>
        <authorList>
            <person name="Chaplin A.V."/>
            <person name="Sokolova S.R."/>
            <person name="Mosin K.A."/>
            <person name="Ivanova E.L."/>
            <person name="Kochetkova T.O."/>
            <person name="Goltsov A.Y."/>
            <person name="Trofimov D.Y."/>
            <person name="Efimov B.A."/>
        </authorList>
    </citation>
    <scope>NUCLEOTIDE SEQUENCE [LARGE SCALE GENOMIC DNA]</scope>
    <source>
        <strain evidence="8 9">ASD393</strain>
    </source>
</reference>
<dbReference type="FunFam" id="3.40.605.10:FF:000007">
    <property type="entry name" value="NAD/NADP-dependent betaine aldehyde dehydrogenase"/>
    <property type="match status" value="1"/>
</dbReference>
<feature type="domain" description="Aldehyde dehydrogenase" evidence="7">
    <location>
        <begin position="14"/>
        <end position="471"/>
    </location>
</feature>
<comment type="catalytic activity">
    <reaction evidence="4">
        <text>an aldehyde + NAD(+) + H2O = a carboxylate + NADH + 2 H(+)</text>
        <dbReference type="Rhea" id="RHEA:16185"/>
        <dbReference type="ChEBI" id="CHEBI:15377"/>
        <dbReference type="ChEBI" id="CHEBI:15378"/>
        <dbReference type="ChEBI" id="CHEBI:17478"/>
        <dbReference type="ChEBI" id="CHEBI:29067"/>
        <dbReference type="ChEBI" id="CHEBI:57540"/>
        <dbReference type="ChEBI" id="CHEBI:57945"/>
        <dbReference type="EC" id="1.2.1.3"/>
    </reaction>
</comment>
<dbReference type="InterPro" id="IPR015590">
    <property type="entry name" value="Aldehyde_DH_dom"/>
</dbReference>
<evidence type="ECO:0000256" key="4">
    <source>
        <dbReference type="ARBA" id="ARBA00049194"/>
    </source>
</evidence>
<dbReference type="PROSITE" id="PS00070">
    <property type="entry name" value="ALDEHYDE_DEHYDR_CYS"/>
    <property type="match status" value="1"/>
</dbReference>
<evidence type="ECO:0000256" key="2">
    <source>
        <dbReference type="ARBA" id="ARBA00023002"/>
    </source>
</evidence>
<dbReference type="AlphaFoldDB" id="A0A6I1ER29"/>
<name>A0A6I1ER29_9BURK</name>
<dbReference type="PANTHER" id="PTHR42804">
    <property type="entry name" value="ALDEHYDE DEHYDROGENASE"/>
    <property type="match status" value="1"/>
</dbReference>
<protein>
    <recommendedName>
        <fullName evidence="3">aldehyde dehydrogenase (NAD(+))</fullName>
        <ecNumber evidence="3">1.2.1.3</ecNumber>
    </recommendedName>
</protein>
<dbReference type="Gene3D" id="3.40.605.10">
    <property type="entry name" value="Aldehyde Dehydrogenase, Chain A, domain 1"/>
    <property type="match status" value="1"/>
</dbReference>
<dbReference type="GO" id="GO:0004029">
    <property type="term" value="F:aldehyde dehydrogenase (NAD+) activity"/>
    <property type="evidence" value="ECO:0007669"/>
    <property type="project" value="UniProtKB-EC"/>
</dbReference>
<proteinExistence type="inferred from homology"/>
<evidence type="ECO:0000256" key="1">
    <source>
        <dbReference type="ARBA" id="ARBA00009986"/>
    </source>
</evidence>
<accession>A0A6I1ER29</accession>
<dbReference type="InterPro" id="IPR029510">
    <property type="entry name" value="Ald_DH_CS_GLU"/>
</dbReference>
<dbReference type="InterPro" id="IPR016163">
    <property type="entry name" value="Ald_DH_C"/>
</dbReference>
<dbReference type="InterPro" id="IPR016160">
    <property type="entry name" value="Ald_DH_CS_CYS"/>
</dbReference>
<dbReference type="CDD" id="cd07138">
    <property type="entry name" value="ALDH_CddD_SSP0762"/>
    <property type="match status" value="1"/>
</dbReference>
<evidence type="ECO:0000313" key="8">
    <source>
        <dbReference type="EMBL" id="KAB7657162.1"/>
    </source>
</evidence>
<dbReference type="RefSeq" id="WP_152158679.1">
    <property type="nucleotide sequence ID" value="NZ_WEHX01000060.1"/>
</dbReference>
<evidence type="ECO:0000256" key="6">
    <source>
        <dbReference type="RuleBase" id="RU003345"/>
    </source>
</evidence>
<comment type="caution">
    <text evidence="8">The sequence shown here is derived from an EMBL/GenBank/DDBJ whole genome shotgun (WGS) entry which is preliminary data.</text>
</comment>
<feature type="active site" evidence="5">
    <location>
        <position position="246"/>
    </location>
</feature>
<dbReference type="PANTHER" id="PTHR42804:SF1">
    <property type="entry name" value="ALDEHYDE DEHYDROGENASE-RELATED"/>
    <property type="match status" value="1"/>
</dbReference>
<evidence type="ECO:0000259" key="7">
    <source>
        <dbReference type="Pfam" id="PF00171"/>
    </source>
</evidence>
<dbReference type="PROSITE" id="PS00687">
    <property type="entry name" value="ALDEHYDE_DEHYDR_GLU"/>
    <property type="match status" value="1"/>
</dbReference>
<dbReference type="InterPro" id="IPR016162">
    <property type="entry name" value="Ald_DH_N"/>
</dbReference>
<dbReference type="SUPFAM" id="SSF53720">
    <property type="entry name" value="ALDH-like"/>
    <property type="match status" value="1"/>
</dbReference>
<dbReference type="Pfam" id="PF00171">
    <property type="entry name" value="Aldedh"/>
    <property type="match status" value="1"/>
</dbReference>
<evidence type="ECO:0000313" key="9">
    <source>
        <dbReference type="Proteomes" id="UP000430564"/>
    </source>
</evidence>
<dbReference type="EC" id="1.2.1.3" evidence="3"/>
<keyword evidence="2 6" id="KW-0560">Oxidoreductase</keyword>
<sequence length="477" mass="51900">MREFFECQLIDGEWVKSSGEAFIPVENPADRSTIARVPDGTAEDVDRAVRAARKAFPAWSKMTLETRIALMERMLEIFRGMTEEIVALEIAELGAPAAFARKKHCDYQMRRTAAFIDAARKMKLEEHFPASLVTREPVGVVAAITPWNYPLGQIIQKAVPAILMGCTVALKPSELTPLTATLLAEAFREAGLPPGVFNLVQGRGETVGEALVAHPGVDMVSFTGSTKVGRRIGAVASRDLKRIALELGGKSPCVWLSGMSDYRPAAKKLFDSLLLNAGQTCTALSRLLVPEEMLGETKALLIEALKNYPVGDPRDLSTRVGPVVSLGQFQRVKRYIESGLDEGAEMIAGEVPKDPGENEGYFIRPTVFVNVRPEMKIAQEEIFGPVLSVLTYRTLDEAEAIANGTPYGLCGAVFGPKQEALDFARRIRSGNVYINDAERDLAAPFGGFGASGIGREGGIYGLEEFTELKAVFDHSTF</sequence>
<dbReference type="Proteomes" id="UP000430564">
    <property type="component" value="Unassembled WGS sequence"/>
</dbReference>
<evidence type="ECO:0000256" key="5">
    <source>
        <dbReference type="PROSITE-ProRule" id="PRU10007"/>
    </source>
</evidence>
<gene>
    <name evidence="8" type="ORF">GBM95_08355</name>
</gene>
<dbReference type="InterPro" id="IPR016161">
    <property type="entry name" value="Ald_DH/histidinol_DH"/>
</dbReference>
<dbReference type="EMBL" id="WEHX01000060">
    <property type="protein sequence ID" value="KAB7657162.1"/>
    <property type="molecule type" value="Genomic_DNA"/>
</dbReference>
<dbReference type="OrthoDB" id="6187633at2"/>
<dbReference type="Gene3D" id="3.40.309.10">
    <property type="entry name" value="Aldehyde Dehydrogenase, Chain A, domain 2"/>
    <property type="match status" value="1"/>
</dbReference>